<accession>A0A0C1Z5W7</accession>
<dbReference type="RefSeq" id="WP_052556534.1">
    <property type="nucleotide sequence ID" value="NZ_JMCC02000110.1"/>
</dbReference>
<reference evidence="1 2" key="1">
    <citation type="submission" date="2014-12" db="EMBL/GenBank/DDBJ databases">
        <title>Genome assembly of Enhygromyxa salina DSM 15201.</title>
        <authorList>
            <person name="Sharma G."/>
            <person name="Subramanian S."/>
        </authorList>
    </citation>
    <scope>NUCLEOTIDE SEQUENCE [LARGE SCALE GENOMIC DNA]</scope>
    <source>
        <strain evidence="1 2">DSM 15201</strain>
    </source>
</reference>
<sequence>MSHPIPDYDLDQPTSADLVGSLEQIMGPDQTRSAIDRALHALGAETDELTQLSSAELLDLANILIKERGLISVLARSFSIRLSSYLLLEAGGR</sequence>
<dbReference type="Proteomes" id="UP000031599">
    <property type="component" value="Unassembled WGS sequence"/>
</dbReference>
<evidence type="ECO:0000313" key="2">
    <source>
        <dbReference type="Proteomes" id="UP000031599"/>
    </source>
</evidence>
<proteinExistence type="predicted"/>
<dbReference type="AlphaFoldDB" id="A0A0C1Z5W7"/>
<dbReference type="EMBL" id="JMCC02000110">
    <property type="protein sequence ID" value="KIG13014.1"/>
    <property type="molecule type" value="Genomic_DNA"/>
</dbReference>
<evidence type="ECO:0000313" key="1">
    <source>
        <dbReference type="EMBL" id="KIG13014.1"/>
    </source>
</evidence>
<organism evidence="1 2">
    <name type="scientific">Enhygromyxa salina</name>
    <dbReference type="NCBI Taxonomy" id="215803"/>
    <lineage>
        <taxon>Bacteria</taxon>
        <taxon>Pseudomonadati</taxon>
        <taxon>Myxococcota</taxon>
        <taxon>Polyangia</taxon>
        <taxon>Nannocystales</taxon>
        <taxon>Nannocystaceae</taxon>
        <taxon>Enhygromyxa</taxon>
    </lineage>
</organism>
<name>A0A0C1Z5W7_9BACT</name>
<protein>
    <submittedName>
        <fullName evidence="1">Uncharacterized protein</fullName>
    </submittedName>
</protein>
<gene>
    <name evidence="1" type="ORF">DB30_00788</name>
</gene>
<comment type="caution">
    <text evidence="1">The sequence shown here is derived from an EMBL/GenBank/DDBJ whole genome shotgun (WGS) entry which is preliminary data.</text>
</comment>